<evidence type="ECO:0000313" key="1">
    <source>
        <dbReference type="EMBL" id="KAK3339327.1"/>
    </source>
</evidence>
<organism evidence="1 2">
    <name type="scientific">Neurospora tetraspora</name>
    <dbReference type="NCBI Taxonomy" id="94610"/>
    <lineage>
        <taxon>Eukaryota</taxon>
        <taxon>Fungi</taxon>
        <taxon>Dikarya</taxon>
        <taxon>Ascomycota</taxon>
        <taxon>Pezizomycotina</taxon>
        <taxon>Sordariomycetes</taxon>
        <taxon>Sordariomycetidae</taxon>
        <taxon>Sordariales</taxon>
        <taxon>Sordariaceae</taxon>
        <taxon>Neurospora</taxon>
    </lineage>
</organism>
<proteinExistence type="predicted"/>
<dbReference type="Proteomes" id="UP001278500">
    <property type="component" value="Unassembled WGS sequence"/>
</dbReference>
<sequence>MSRVAAFSGISVSVGGRSHQDQHREVSMAVYLVNVPGRHLVEVYTAAMLGPHVDFVRHNPRQGAVINQACPRTEGTRLSGTGVPEKVQQQQQQATTFDNPTSAHDFHLEVQLILYGLPQSSDNSWCWSGASHLPQNEMLASSQVEFSMFSTPNLVLLI</sequence>
<accession>A0AAE0J921</accession>
<dbReference type="RefSeq" id="XP_062678687.1">
    <property type="nucleotide sequence ID" value="XM_062825751.1"/>
</dbReference>
<reference evidence="1" key="2">
    <citation type="submission" date="2023-06" db="EMBL/GenBank/DDBJ databases">
        <authorList>
            <consortium name="Lawrence Berkeley National Laboratory"/>
            <person name="Haridas S."/>
            <person name="Hensen N."/>
            <person name="Bonometti L."/>
            <person name="Westerberg I."/>
            <person name="Brannstrom I.O."/>
            <person name="Guillou S."/>
            <person name="Cros-Aarteil S."/>
            <person name="Calhoun S."/>
            <person name="Kuo A."/>
            <person name="Mondo S."/>
            <person name="Pangilinan J."/>
            <person name="Riley R."/>
            <person name="Labutti K."/>
            <person name="Andreopoulos B."/>
            <person name="Lipzen A."/>
            <person name="Chen C."/>
            <person name="Yanf M."/>
            <person name="Daum C."/>
            <person name="Ng V."/>
            <person name="Clum A."/>
            <person name="Steindorff A."/>
            <person name="Ohm R."/>
            <person name="Martin F."/>
            <person name="Silar P."/>
            <person name="Natvig D."/>
            <person name="Lalanne C."/>
            <person name="Gautier V."/>
            <person name="Ament-Velasquez S.L."/>
            <person name="Kruys A."/>
            <person name="Hutchinson M.I."/>
            <person name="Powell A.J."/>
            <person name="Barry K."/>
            <person name="Miller A.N."/>
            <person name="Grigoriev I.V."/>
            <person name="Debuchy R."/>
            <person name="Gladieux P."/>
            <person name="Thoren M.H."/>
            <person name="Johannesson H."/>
        </authorList>
    </citation>
    <scope>NUCLEOTIDE SEQUENCE</scope>
    <source>
        <strain evidence="1">CBS 560.94</strain>
    </source>
</reference>
<dbReference type="AlphaFoldDB" id="A0AAE0J921"/>
<dbReference type="GeneID" id="87862905"/>
<protein>
    <submittedName>
        <fullName evidence="1">Uncharacterized protein</fullName>
    </submittedName>
</protein>
<reference evidence="1" key="1">
    <citation type="journal article" date="2023" name="Mol. Phylogenet. Evol.">
        <title>Genome-scale phylogeny and comparative genomics of the fungal order Sordariales.</title>
        <authorList>
            <person name="Hensen N."/>
            <person name="Bonometti L."/>
            <person name="Westerberg I."/>
            <person name="Brannstrom I.O."/>
            <person name="Guillou S."/>
            <person name="Cros-Aarteil S."/>
            <person name="Calhoun S."/>
            <person name="Haridas S."/>
            <person name="Kuo A."/>
            <person name="Mondo S."/>
            <person name="Pangilinan J."/>
            <person name="Riley R."/>
            <person name="LaButti K."/>
            <person name="Andreopoulos B."/>
            <person name="Lipzen A."/>
            <person name="Chen C."/>
            <person name="Yan M."/>
            <person name="Daum C."/>
            <person name="Ng V."/>
            <person name="Clum A."/>
            <person name="Steindorff A."/>
            <person name="Ohm R.A."/>
            <person name="Martin F."/>
            <person name="Silar P."/>
            <person name="Natvig D.O."/>
            <person name="Lalanne C."/>
            <person name="Gautier V."/>
            <person name="Ament-Velasquez S.L."/>
            <person name="Kruys A."/>
            <person name="Hutchinson M.I."/>
            <person name="Powell A.J."/>
            <person name="Barry K."/>
            <person name="Miller A.N."/>
            <person name="Grigoriev I.V."/>
            <person name="Debuchy R."/>
            <person name="Gladieux P."/>
            <person name="Hiltunen Thoren M."/>
            <person name="Johannesson H."/>
        </authorList>
    </citation>
    <scope>NUCLEOTIDE SEQUENCE</scope>
    <source>
        <strain evidence="1">CBS 560.94</strain>
    </source>
</reference>
<name>A0AAE0J921_9PEZI</name>
<keyword evidence="2" id="KW-1185">Reference proteome</keyword>
<dbReference type="EMBL" id="JAUEPP010000007">
    <property type="protein sequence ID" value="KAK3339327.1"/>
    <property type="molecule type" value="Genomic_DNA"/>
</dbReference>
<comment type="caution">
    <text evidence="1">The sequence shown here is derived from an EMBL/GenBank/DDBJ whole genome shotgun (WGS) entry which is preliminary data.</text>
</comment>
<gene>
    <name evidence="1" type="ORF">B0H65DRAFT_445525</name>
</gene>
<evidence type="ECO:0000313" key="2">
    <source>
        <dbReference type="Proteomes" id="UP001278500"/>
    </source>
</evidence>